<dbReference type="InterPro" id="IPR050649">
    <property type="entry name" value="Paired_Homeobox_TFs"/>
</dbReference>
<dbReference type="InterPro" id="IPR017970">
    <property type="entry name" value="Homeobox_CS"/>
</dbReference>
<dbReference type="PANTHER" id="PTHR24329">
    <property type="entry name" value="HOMEOBOX PROTEIN ARISTALESS"/>
    <property type="match status" value="1"/>
</dbReference>
<dbReference type="AlphaFoldDB" id="A0AAE0QBI8"/>
<dbReference type="InterPro" id="IPR001356">
    <property type="entry name" value="HD"/>
</dbReference>
<proteinExistence type="predicted"/>
<sequence length="184" mass="21846">MQKPEESVSEHDCTPSGKEELRSSQYSVCQWSHRRVRATFTVAQLEELERVFQDTHYPDVHTRDWLATRTHLSEGRVQIWFQNRRAKWRRTKVQERSRVQSEHTMSKCTYPLKPSGFFTPKHYLAASFYPPVPLSDSCTQELRPFTGSHQYHGPPYQPWFSNFIPHHAYTLSKRMCLTSHLMLY</sequence>
<dbReference type="Gene3D" id="1.10.10.60">
    <property type="entry name" value="Homeodomain-like"/>
    <property type="match status" value="1"/>
</dbReference>
<dbReference type="Pfam" id="PF00046">
    <property type="entry name" value="Homeodomain"/>
    <property type="match status" value="1"/>
</dbReference>
<reference evidence="8" key="1">
    <citation type="submission" date="2023-06" db="EMBL/GenBank/DDBJ databases">
        <title>Male Hemibagrus guttatus genome.</title>
        <authorList>
            <person name="Bian C."/>
        </authorList>
    </citation>
    <scope>NUCLEOTIDE SEQUENCE</scope>
    <source>
        <strain evidence="8">Male_cb2023</strain>
        <tissue evidence="8">Muscle</tissue>
    </source>
</reference>
<evidence type="ECO:0000256" key="3">
    <source>
        <dbReference type="ARBA" id="ARBA00023155"/>
    </source>
</evidence>
<keyword evidence="9" id="KW-1185">Reference proteome</keyword>
<dbReference type="PANTHER" id="PTHR24329:SF340">
    <property type="entry name" value="ARISTALESS RELATED HOMEOBOX"/>
    <property type="match status" value="1"/>
</dbReference>
<feature type="domain" description="Homeobox" evidence="7">
    <location>
        <begin position="31"/>
        <end position="91"/>
    </location>
</feature>
<dbReference type="FunFam" id="1.10.10.60:FF:000679">
    <property type="entry name" value="Homeobox protein aristaless"/>
    <property type="match status" value="1"/>
</dbReference>
<dbReference type="InterPro" id="IPR009057">
    <property type="entry name" value="Homeodomain-like_sf"/>
</dbReference>
<gene>
    <name evidence="8" type="ORF">QTP70_033923</name>
</gene>
<protein>
    <recommendedName>
        <fullName evidence="7">Homeobox domain-containing protein</fullName>
    </recommendedName>
</protein>
<dbReference type="SUPFAM" id="SSF46689">
    <property type="entry name" value="Homeodomain-like"/>
    <property type="match status" value="1"/>
</dbReference>
<comment type="subcellular location">
    <subcellularLocation>
        <location evidence="1 5 6">Nucleus</location>
    </subcellularLocation>
</comment>
<dbReference type="GO" id="GO:0005634">
    <property type="term" value="C:nucleus"/>
    <property type="evidence" value="ECO:0007669"/>
    <property type="project" value="UniProtKB-SubCell"/>
</dbReference>
<evidence type="ECO:0000256" key="6">
    <source>
        <dbReference type="RuleBase" id="RU000682"/>
    </source>
</evidence>
<dbReference type="Proteomes" id="UP001274896">
    <property type="component" value="Unassembled WGS sequence"/>
</dbReference>
<evidence type="ECO:0000259" key="7">
    <source>
        <dbReference type="PROSITE" id="PS50071"/>
    </source>
</evidence>
<evidence type="ECO:0000256" key="4">
    <source>
        <dbReference type="ARBA" id="ARBA00023242"/>
    </source>
</evidence>
<organism evidence="8 9">
    <name type="scientific">Hemibagrus guttatus</name>
    <dbReference type="NCBI Taxonomy" id="175788"/>
    <lineage>
        <taxon>Eukaryota</taxon>
        <taxon>Metazoa</taxon>
        <taxon>Chordata</taxon>
        <taxon>Craniata</taxon>
        <taxon>Vertebrata</taxon>
        <taxon>Euteleostomi</taxon>
        <taxon>Actinopterygii</taxon>
        <taxon>Neopterygii</taxon>
        <taxon>Teleostei</taxon>
        <taxon>Ostariophysi</taxon>
        <taxon>Siluriformes</taxon>
        <taxon>Bagridae</taxon>
        <taxon>Hemibagrus</taxon>
    </lineage>
</organism>
<dbReference type="PROSITE" id="PS00027">
    <property type="entry name" value="HOMEOBOX_1"/>
    <property type="match status" value="1"/>
</dbReference>
<dbReference type="GO" id="GO:0000981">
    <property type="term" value="F:DNA-binding transcription factor activity, RNA polymerase II-specific"/>
    <property type="evidence" value="ECO:0007669"/>
    <property type="project" value="InterPro"/>
</dbReference>
<evidence type="ECO:0000256" key="5">
    <source>
        <dbReference type="PROSITE-ProRule" id="PRU00108"/>
    </source>
</evidence>
<accession>A0AAE0QBI8</accession>
<dbReference type="EMBL" id="JAUCMX010000018">
    <property type="protein sequence ID" value="KAK3518234.1"/>
    <property type="molecule type" value="Genomic_DNA"/>
</dbReference>
<comment type="caution">
    <text evidence="8">The sequence shown here is derived from an EMBL/GenBank/DDBJ whole genome shotgun (WGS) entry which is preliminary data.</text>
</comment>
<dbReference type="SMART" id="SM00389">
    <property type="entry name" value="HOX"/>
    <property type="match status" value="1"/>
</dbReference>
<keyword evidence="2 5" id="KW-0238">DNA-binding</keyword>
<keyword evidence="3 5" id="KW-0371">Homeobox</keyword>
<dbReference type="GO" id="GO:0000977">
    <property type="term" value="F:RNA polymerase II transcription regulatory region sequence-specific DNA binding"/>
    <property type="evidence" value="ECO:0007669"/>
    <property type="project" value="TreeGrafter"/>
</dbReference>
<evidence type="ECO:0000256" key="2">
    <source>
        <dbReference type="ARBA" id="ARBA00023125"/>
    </source>
</evidence>
<dbReference type="CDD" id="cd00086">
    <property type="entry name" value="homeodomain"/>
    <property type="match status" value="1"/>
</dbReference>
<evidence type="ECO:0000313" key="8">
    <source>
        <dbReference type="EMBL" id="KAK3518234.1"/>
    </source>
</evidence>
<evidence type="ECO:0000313" key="9">
    <source>
        <dbReference type="Proteomes" id="UP001274896"/>
    </source>
</evidence>
<name>A0AAE0QBI8_9TELE</name>
<feature type="DNA-binding region" description="Homeobox" evidence="5">
    <location>
        <begin position="33"/>
        <end position="92"/>
    </location>
</feature>
<evidence type="ECO:0000256" key="1">
    <source>
        <dbReference type="ARBA" id="ARBA00004123"/>
    </source>
</evidence>
<dbReference type="PROSITE" id="PS50071">
    <property type="entry name" value="HOMEOBOX_2"/>
    <property type="match status" value="1"/>
</dbReference>
<keyword evidence="4 5" id="KW-0539">Nucleus</keyword>